<organism evidence="1">
    <name type="scientific">Photinus pyralis</name>
    <name type="common">Common eastern firefly</name>
    <name type="synonym">Lampyris pyralis</name>
    <dbReference type="NCBI Taxonomy" id="7054"/>
    <lineage>
        <taxon>Eukaryota</taxon>
        <taxon>Metazoa</taxon>
        <taxon>Ecdysozoa</taxon>
        <taxon>Arthropoda</taxon>
        <taxon>Hexapoda</taxon>
        <taxon>Insecta</taxon>
        <taxon>Pterygota</taxon>
        <taxon>Neoptera</taxon>
        <taxon>Endopterygota</taxon>
        <taxon>Coleoptera</taxon>
        <taxon>Polyphaga</taxon>
        <taxon>Elateriformia</taxon>
        <taxon>Elateroidea</taxon>
        <taxon>Lampyridae</taxon>
        <taxon>Lampyrinae</taxon>
        <taxon>Photinus</taxon>
    </lineage>
</organism>
<proteinExistence type="predicted"/>
<protein>
    <submittedName>
        <fullName evidence="1">Uncharacterized protein</fullName>
    </submittedName>
</protein>
<sequence length="176" mass="19938">MCKGAPFRHPSFSRVFANAARIKVESGACCIIFQQVSGAVTARFLKNGVLTSDSNNEKFVLYWCDFLHRRLSTSGSDSIYKVIFFSPRESRDCKVDFSCRLKRVSDQRLAELETLVALSKMSGKLVTVPLGLGKVDPKLIGRKRRSQSRLLDSLFNHSAEEDAGALEYEENYRYRK</sequence>
<name>A0A1Y1MF04_PHOPY</name>
<evidence type="ECO:0000313" key="1">
    <source>
        <dbReference type="EMBL" id="JAV83160.1"/>
    </source>
</evidence>
<dbReference type="AlphaFoldDB" id="A0A1Y1MF04"/>
<reference evidence="1" key="1">
    <citation type="journal article" date="2016" name="Sci. Rep.">
        <title>Molecular characterization of firefly nuptial gifts: a multi-omics approach sheds light on postcopulatory sexual selection.</title>
        <authorList>
            <person name="Al-Wathiqui N."/>
            <person name="Fallon T.R."/>
            <person name="South A."/>
            <person name="Weng J.K."/>
            <person name="Lewis S.M."/>
        </authorList>
    </citation>
    <scope>NUCLEOTIDE SEQUENCE</scope>
</reference>
<accession>A0A1Y1MF04</accession>
<dbReference type="EMBL" id="GEZM01035595">
    <property type="protein sequence ID" value="JAV83160.1"/>
    <property type="molecule type" value="Transcribed_RNA"/>
</dbReference>